<protein>
    <submittedName>
        <fullName evidence="2">Uncharacterized protein</fullName>
    </submittedName>
</protein>
<dbReference type="Proteomes" id="UP000737391">
    <property type="component" value="Unassembled WGS sequence"/>
</dbReference>
<feature type="compositionally biased region" description="Low complexity" evidence="1">
    <location>
        <begin position="164"/>
        <end position="184"/>
    </location>
</feature>
<dbReference type="OrthoDB" id="5096387at2759"/>
<feature type="compositionally biased region" description="Acidic residues" evidence="1">
    <location>
        <begin position="325"/>
        <end position="340"/>
    </location>
</feature>
<feature type="region of interest" description="Disordered" evidence="1">
    <location>
        <begin position="120"/>
        <end position="250"/>
    </location>
</feature>
<proteinExistence type="predicted"/>
<name>A0A9P5B3R2_9HYPO</name>
<feature type="compositionally biased region" description="Low complexity" evidence="1">
    <location>
        <begin position="147"/>
        <end position="157"/>
    </location>
</feature>
<evidence type="ECO:0000313" key="3">
    <source>
        <dbReference type="Proteomes" id="UP000737391"/>
    </source>
</evidence>
<accession>A0A9P5B3R2</accession>
<dbReference type="EMBL" id="LUFC02000729">
    <property type="protein sequence ID" value="KAF4494799.1"/>
    <property type="molecule type" value="Genomic_DNA"/>
</dbReference>
<organism evidence="2 3">
    <name type="scientific">Fusarium agapanthi</name>
    <dbReference type="NCBI Taxonomy" id="1803897"/>
    <lineage>
        <taxon>Eukaryota</taxon>
        <taxon>Fungi</taxon>
        <taxon>Dikarya</taxon>
        <taxon>Ascomycota</taxon>
        <taxon>Pezizomycotina</taxon>
        <taxon>Sordariomycetes</taxon>
        <taxon>Hypocreomycetidae</taxon>
        <taxon>Hypocreales</taxon>
        <taxon>Nectriaceae</taxon>
        <taxon>Fusarium</taxon>
        <taxon>Fusarium fujikuroi species complex</taxon>
    </lineage>
</organism>
<comment type="caution">
    <text evidence="2">The sequence shown here is derived from an EMBL/GenBank/DDBJ whole genome shotgun (WGS) entry which is preliminary data.</text>
</comment>
<keyword evidence="3" id="KW-1185">Reference proteome</keyword>
<reference evidence="2" key="1">
    <citation type="submission" date="2020-01" db="EMBL/GenBank/DDBJ databases">
        <title>Identification and distribution of gene clusters putatively required for synthesis of sphingolipid metabolism inhibitors in phylogenetically diverse species of the filamentous fungus Fusarium.</title>
        <authorList>
            <person name="Kim H.-S."/>
            <person name="Busman M."/>
            <person name="Brown D.W."/>
            <person name="Divon H."/>
            <person name="Uhlig S."/>
            <person name="Proctor R.H."/>
        </authorList>
    </citation>
    <scope>NUCLEOTIDE SEQUENCE</scope>
    <source>
        <strain evidence="2">NRRL 31653</strain>
    </source>
</reference>
<dbReference type="AlphaFoldDB" id="A0A9P5B3R2"/>
<feature type="compositionally biased region" description="Polar residues" evidence="1">
    <location>
        <begin position="228"/>
        <end position="250"/>
    </location>
</feature>
<evidence type="ECO:0000256" key="1">
    <source>
        <dbReference type="SAM" id="MobiDB-lite"/>
    </source>
</evidence>
<evidence type="ECO:0000313" key="2">
    <source>
        <dbReference type="EMBL" id="KAF4494799.1"/>
    </source>
</evidence>
<sequence length="350" mass="38772">MERPRTRFLETAVSYLTAKAQIAVLNADYQALVLRNIYVSDDTPSRGDNGSRTSQPYVSGTALILSPNIQFGSSEYQGRQHQAPRAPPFNEYQGQQQYVNSQQWQQLPRQDPGLQALQNVTQSQQQRVKPQHAFPQAPHSQPPDNGTLAQQQQVTQHAPPPQAPHLQLAQNSHQSQDLQQSQQSRAEPTPNDSTQTSSYQQPPSSSSPQVLCDSPQPNMTPAEALITPPSSIGQQNLDNTQPQPQENPTRNELGIFLDSLRPNTISADNPSTTGSMGQQNLGVSQPQYEQDSIQLDFSQQLPIDWLLGHPEYNPNNINDPFPDMDIQEDDPDVDMEEEGNVIDLTGSSPD</sequence>
<feature type="region of interest" description="Disordered" evidence="1">
    <location>
        <begin position="314"/>
        <end position="350"/>
    </location>
</feature>
<gene>
    <name evidence="2" type="ORF">FAGAP_9074</name>
</gene>
<feature type="compositionally biased region" description="Low complexity" evidence="1">
    <location>
        <begin position="193"/>
        <end position="209"/>
    </location>
</feature>